<protein>
    <submittedName>
        <fullName evidence="2">Uncharacterized protein</fullName>
    </submittedName>
</protein>
<comment type="caution">
    <text evidence="2">The sequence shown here is derived from an EMBL/GenBank/DDBJ whole genome shotgun (WGS) entry which is preliminary data.</text>
</comment>
<evidence type="ECO:0000313" key="2">
    <source>
        <dbReference type="EMBL" id="MPN42834.1"/>
    </source>
</evidence>
<feature type="region of interest" description="Disordered" evidence="1">
    <location>
        <begin position="40"/>
        <end position="64"/>
    </location>
</feature>
<feature type="region of interest" description="Disordered" evidence="1">
    <location>
        <begin position="127"/>
        <end position="152"/>
    </location>
</feature>
<reference evidence="2" key="1">
    <citation type="submission" date="2019-08" db="EMBL/GenBank/DDBJ databases">
        <authorList>
            <person name="Kucharzyk K."/>
            <person name="Murdoch R.W."/>
            <person name="Higgins S."/>
            <person name="Loffler F."/>
        </authorList>
    </citation>
    <scope>NUCLEOTIDE SEQUENCE</scope>
</reference>
<sequence>MVVNAPKPDYKLKPGLTANITITTEEKDNILLVPSKALRFSPETGDTKSETVKQAPESAPGKPELTIEKPKAVEQTLPATKTLWVKKPDGNIAPIQVTIGISDGIYTEVSGEINEGDLVVTGITTMPDKTAAKESDTGKSPFMPTRPGEKKK</sequence>
<evidence type="ECO:0000256" key="1">
    <source>
        <dbReference type="SAM" id="MobiDB-lite"/>
    </source>
</evidence>
<organism evidence="2">
    <name type="scientific">bioreactor metagenome</name>
    <dbReference type="NCBI Taxonomy" id="1076179"/>
    <lineage>
        <taxon>unclassified sequences</taxon>
        <taxon>metagenomes</taxon>
        <taxon>ecological metagenomes</taxon>
    </lineage>
</organism>
<name>A0A645I356_9ZZZZ</name>
<accession>A0A645I356</accession>
<dbReference type="AlphaFoldDB" id="A0A645I356"/>
<dbReference type="Gene3D" id="2.40.420.20">
    <property type="match status" value="1"/>
</dbReference>
<dbReference type="EMBL" id="VSSQ01100834">
    <property type="protein sequence ID" value="MPN42834.1"/>
    <property type="molecule type" value="Genomic_DNA"/>
</dbReference>
<gene>
    <name evidence="2" type="ORF">SDC9_190392</name>
</gene>
<proteinExistence type="predicted"/>